<comment type="similarity">
    <text evidence="1">Belongs to the eukaryotic/archaeal RNase P protein component 2 family.</text>
</comment>
<dbReference type="InterPro" id="IPR002759">
    <property type="entry name" value="Pop5/Rpp14/Rnp2-like"/>
</dbReference>
<gene>
    <name evidence="3" type="ORF">DL89DRAFT_268434</name>
</gene>
<accession>A0A1Y1W5K3</accession>
<evidence type="ECO:0000256" key="1">
    <source>
        <dbReference type="ARBA" id="ARBA00010800"/>
    </source>
</evidence>
<comment type="caution">
    <text evidence="3">The sequence shown here is derived from an EMBL/GenBank/DDBJ whole genome shotgun (WGS) entry which is preliminary data.</text>
</comment>
<dbReference type="GO" id="GO:0033204">
    <property type="term" value="F:ribonuclease P RNA binding"/>
    <property type="evidence" value="ECO:0007669"/>
    <property type="project" value="TreeGrafter"/>
</dbReference>
<dbReference type="PANTHER" id="PTHR15441:SF2">
    <property type="entry name" value="RIBONUCLEASE P_MRP PROTEIN SUBUNIT POP5"/>
    <property type="match status" value="1"/>
</dbReference>
<keyword evidence="2" id="KW-0819">tRNA processing</keyword>
<dbReference type="SUPFAM" id="SSF160350">
    <property type="entry name" value="Rnp2-like"/>
    <property type="match status" value="1"/>
</dbReference>
<evidence type="ECO:0000313" key="4">
    <source>
        <dbReference type="Proteomes" id="UP000193922"/>
    </source>
</evidence>
<sequence>MGDRLGVASVEMAKVRVRWGTWIPQAKEWTWFRVRLADSSLVSTATCRRNSSSGRLAPFGQRHSHNDTWFINKQDLNPHGAEIRGADHRYLCFEIQFHTAAEQALGHQKADRKQPALSSKAIFHLIRDQMQINFGDSGAGHVVMGTQVKYFSSRTNMGILKVPRDHYQMIWSALTLTTQISRTPCMIRMWHVSGTIKKCQQAAIKVNRSLIAKWHKQQQEMAKQGSGAALANSVDSVLTGVLKESEAEISALEM</sequence>
<organism evidence="3 4">
    <name type="scientific">Linderina pennispora</name>
    <dbReference type="NCBI Taxonomy" id="61395"/>
    <lineage>
        <taxon>Eukaryota</taxon>
        <taxon>Fungi</taxon>
        <taxon>Fungi incertae sedis</taxon>
        <taxon>Zoopagomycota</taxon>
        <taxon>Kickxellomycotina</taxon>
        <taxon>Kickxellomycetes</taxon>
        <taxon>Kickxellales</taxon>
        <taxon>Kickxellaceae</taxon>
        <taxon>Linderina</taxon>
    </lineage>
</organism>
<dbReference type="InterPro" id="IPR038085">
    <property type="entry name" value="Rnp2-like_sf"/>
</dbReference>
<dbReference type="GO" id="GO:0030681">
    <property type="term" value="C:multimeric ribonuclease P complex"/>
    <property type="evidence" value="ECO:0007669"/>
    <property type="project" value="TreeGrafter"/>
</dbReference>
<dbReference type="GO" id="GO:0001682">
    <property type="term" value="P:tRNA 5'-leader removal"/>
    <property type="evidence" value="ECO:0007669"/>
    <property type="project" value="InterPro"/>
</dbReference>
<dbReference type="GO" id="GO:0005730">
    <property type="term" value="C:nucleolus"/>
    <property type="evidence" value="ECO:0007669"/>
    <property type="project" value="TreeGrafter"/>
</dbReference>
<dbReference type="Proteomes" id="UP000193922">
    <property type="component" value="Unassembled WGS sequence"/>
</dbReference>
<evidence type="ECO:0000256" key="2">
    <source>
        <dbReference type="ARBA" id="ARBA00022694"/>
    </source>
</evidence>
<dbReference type="GO" id="GO:0000172">
    <property type="term" value="C:ribonuclease MRP complex"/>
    <property type="evidence" value="ECO:0007669"/>
    <property type="project" value="TreeGrafter"/>
</dbReference>
<dbReference type="OrthoDB" id="24745at2759"/>
<dbReference type="AlphaFoldDB" id="A0A1Y1W5K3"/>
<protein>
    <submittedName>
        <fullName evidence="3">Uncharacterized protein</fullName>
    </submittedName>
</protein>
<reference evidence="3 4" key="1">
    <citation type="submission" date="2016-07" db="EMBL/GenBank/DDBJ databases">
        <title>Pervasive Adenine N6-methylation of Active Genes in Fungi.</title>
        <authorList>
            <consortium name="DOE Joint Genome Institute"/>
            <person name="Mondo S.J."/>
            <person name="Dannebaum R.O."/>
            <person name="Kuo R.C."/>
            <person name="Labutti K."/>
            <person name="Haridas S."/>
            <person name="Kuo A."/>
            <person name="Salamov A."/>
            <person name="Ahrendt S.R."/>
            <person name="Lipzen A."/>
            <person name="Sullivan W."/>
            <person name="Andreopoulos W.B."/>
            <person name="Clum A."/>
            <person name="Lindquist E."/>
            <person name="Daum C."/>
            <person name="Ramamoorthy G.K."/>
            <person name="Gryganskyi A."/>
            <person name="Culley D."/>
            <person name="Magnuson J.K."/>
            <person name="James T.Y."/>
            <person name="O'Malley M.A."/>
            <person name="Stajich J.E."/>
            <person name="Spatafora J.W."/>
            <person name="Visel A."/>
            <person name="Grigoriev I.V."/>
        </authorList>
    </citation>
    <scope>NUCLEOTIDE SEQUENCE [LARGE SCALE GENOMIC DNA]</scope>
    <source>
        <strain evidence="3 4">ATCC 12442</strain>
    </source>
</reference>
<dbReference type="GeneID" id="63804574"/>
<dbReference type="EMBL" id="MCFD01000009">
    <property type="protein sequence ID" value="ORX68648.1"/>
    <property type="molecule type" value="Genomic_DNA"/>
</dbReference>
<dbReference type="RefSeq" id="XP_040742430.1">
    <property type="nucleotide sequence ID" value="XM_040887926.1"/>
</dbReference>
<proteinExistence type="inferred from homology"/>
<dbReference type="Gene3D" id="3.30.70.3250">
    <property type="entry name" value="Ribonuclease P, Pop5 subunit"/>
    <property type="match status" value="1"/>
</dbReference>
<evidence type="ECO:0000313" key="3">
    <source>
        <dbReference type="EMBL" id="ORX68648.1"/>
    </source>
</evidence>
<keyword evidence="4" id="KW-1185">Reference proteome</keyword>
<dbReference type="Pfam" id="PF01900">
    <property type="entry name" value="RNase_P_Rpp14"/>
    <property type="match status" value="1"/>
</dbReference>
<dbReference type="PANTHER" id="PTHR15441">
    <property type="entry name" value="RIBONUCLEASE P PROTEIN SUBUNIT P14"/>
    <property type="match status" value="1"/>
</dbReference>
<dbReference type="STRING" id="61395.A0A1Y1W5K3"/>
<name>A0A1Y1W5K3_9FUNG</name>